<keyword evidence="5" id="KW-1185">Reference proteome</keyword>
<evidence type="ECO:0000256" key="2">
    <source>
        <dbReference type="ARBA" id="ARBA00022840"/>
    </source>
</evidence>
<proteinExistence type="predicted"/>
<dbReference type="PROSITE" id="PS50893">
    <property type="entry name" value="ABC_TRANSPORTER_2"/>
    <property type="match status" value="1"/>
</dbReference>
<dbReference type="Proteomes" id="UP000054324">
    <property type="component" value="Unassembled WGS sequence"/>
</dbReference>
<protein>
    <recommendedName>
        <fullName evidence="3">ABC transporter domain-containing protein</fullName>
    </recommendedName>
</protein>
<accession>A0A074ZR72</accession>
<dbReference type="GeneID" id="20320938"/>
<dbReference type="PROSITE" id="PS00211">
    <property type="entry name" value="ABC_TRANSPORTER_1"/>
    <property type="match status" value="1"/>
</dbReference>
<dbReference type="InterPro" id="IPR003439">
    <property type="entry name" value="ABC_transporter-like_ATP-bd"/>
</dbReference>
<sequence length="263" mass="29696">MPTDRLQTGKQNSNLHLSYKNWTQIFSRTSLRRDSSPPLIRRSKPSKCYKVSPRIPQQNSIFQSTQSEILRTIHTTRVYVDGVDIRTVPLSVLRSRILSICQEPFLFSGTLRDNLDPEGIIPNAVLHQVLFNCQLATTVEEANTWLERDVGEAGRDISAGQRQLICLARALLRQPRPQIICLDEATAAVDYKSEEAIHDVLDREFEGTTLLLIAHRLSSVKRLCSRVLVMDSGQIVAEGDPERLLANGRIQIESAENTDLIRL</sequence>
<dbReference type="GO" id="GO:0042626">
    <property type="term" value="F:ATPase-coupled transmembrane transporter activity"/>
    <property type="evidence" value="ECO:0007669"/>
    <property type="project" value="TreeGrafter"/>
</dbReference>
<keyword evidence="2" id="KW-0067">ATP-binding</keyword>
<dbReference type="KEGG" id="ovi:T265_06759"/>
<reference evidence="4 5" key="1">
    <citation type="submission" date="2013-11" db="EMBL/GenBank/DDBJ databases">
        <title>Opisthorchis viverrini - life in the bile duct.</title>
        <authorList>
            <person name="Young N.D."/>
            <person name="Nagarajan N."/>
            <person name="Lin S.J."/>
            <person name="Korhonen P.K."/>
            <person name="Jex A.R."/>
            <person name="Hall R.S."/>
            <person name="Safavi-Hemami H."/>
            <person name="Kaewkong W."/>
            <person name="Bertrand D."/>
            <person name="Gao S."/>
            <person name="Seet Q."/>
            <person name="Wongkham S."/>
            <person name="Teh B.T."/>
            <person name="Wongkham C."/>
            <person name="Intapan P.M."/>
            <person name="Maleewong W."/>
            <person name="Yang X."/>
            <person name="Hu M."/>
            <person name="Wang Z."/>
            <person name="Hofmann A."/>
            <person name="Sternberg P.W."/>
            <person name="Tan P."/>
            <person name="Wang J."/>
            <person name="Gasser R.B."/>
        </authorList>
    </citation>
    <scope>NUCLEOTIDE SEQUENCE [LARGE SCALE GENOMIC DNA]</scope>
</reference>
<evidence type="ECO:0000259" key="3">
    <source>
        <dbReference type="PROSITE" id="PS50893"/>
    </source>
</evidence>
<dbReference type="CTD" id="20320938"/>
<dbReference type="Pfam" id="PF00005">
    <property type="entry name" value="ABC_tran"/>
    <property type="match status" value="1"/>
</dbReference>
<evidence type="ECO:0000256" key="1">
    <source>
        <dbReference type="ARBA" id="ARBA00022741"/>
    </source>
</evidence>
<dbReference type="STRING" id="6198.A0A074ZR72"/>
<keyword evidence="1" id="KW-0547">Nucleotide-binding</keyword>
<dbReference type="GO" id="GO:0016020">
    <property type="term" value="C:membrane"/>
    <property type="evidence" value="ECO:0007669"/>
    <property type="project" value="TreeGrafter"/>
</dbReference>
<dbReference type="InterPro" id="IPR050173">
    <property type="entry name" value="ABC_transporter_C-like"/>
</dbReference>
<dbReference type="SUPFAM" id="SSF52540">
    <property type="entry name" value="P-loop containing nucleoside triphosphate hydrolases"/>
    <property type="match status" value="1"/>
</dbReference>
<dbReference type="RefSeq" id="XP_009170376.1">
    <property type="nucleotide sequence ID" value="XM_009172112.1"/>
</dbReference>
<dbReference type="PANTHER" id="PTHR24223:SF330">
    <property type="entry name" value="ATP-BINDING CASSETTE SUB-FAMILY C MEMBER 10"/>
    <property type="match status" value="1"/>
</dbReference>
<name>A0A074ZR72_OPIVI</name>
<dbReference type="InterPro" id="IPR017871">
    <property type="entry name" value="ABC_transporter-like_CS"/>
</dbReference>
<dbReference type="AlphaFoldDB" id="A0A074ZR72"/>
<dbReference type="PANTHER" id="PTHR24223">
    <property type="entry name" value="ATP-BINDING CASSETTE SUB-FAMILY C"/>
    <property type="match status" value="1"/>
</dbReference>
<dbReference type="OrthoDB" id="6500128at2759"/>
<gene>
    <name evidence="4" type="ORF">T265_06759</name>
</gene>
<dbReference type="EMBL" id="KL596764">
    <property type="protein sequence ID" value="KER25840.1"/>
    <property type="molecule type" value="Genomic_DNA"/>
</dbReference>
<organism evidence="4 5">
    <name type="scientific">Opisthorchis viverrini</name>
    <name type="common">Southeast Asian liver fluke</name>
    <dbReference type="NCBI Taxonomy" id="6198"/>
    <lineage>
        <taxon>Eukaryota</taxon>
        <taxon>Metazoa</taxon>
        <taxon>Spiralia</taxon>
        <taxon>Lophotrochozoa</taxon>
        <taxon>Platyhelminthes</taxon>
        <taxon>Trematoda</taxon>
        <taxon>Digenea</taxon>
        <taxon>Opisthorchiida</taxon>
        <taxon>Opisthorchiata</taxon>
        <taxon>Opisthorchiidae</taxon>
        <taxon>Opisthorchis</taxon>
    </lineage>
</organism>
<dbReference type="InterPro" id="IPR027417">
    <property type="entry name" value="P-loop_NTPase"/>
</dbReference>
<evidence type="ECO:0000313" key="4">
    <source>
        <dbReference type="EMBL" id="KER25840.1"/>
    </source>
</evidence>
<dbReference type="Gene3D" id="3.40.50.300">
    <property type="entry name" value="P-loop containing nucleotide triphosphate hydrolases"/>
    <property type="match status" value="1"/>
</dbReference>
<feature type="domain" description="ABC transporter" evidence="3">
    <location>
        <begin position="10"/>
        <end position="257"/>
    </location>
</feature>
<dbReference type="GO" id="GO:0005524">
    <property type="term" value="F:ATP binding"/>
    <property type="evidence" value="ECO:0007669"/>
    <property type="project" value="UniProtKB-KW"/>
</dbReference>
<evidence type="ECO:0000313" key="5">
    <source>
        <dbReference type="Proteomes" id="UP000054324"/>
    </source>
</evidence>
<dbReference type="GO" id="GO:0016887">
    <property type="term" value="F:ATP hydrolysis activity"/>
    <property type="evidence" value="ECO:0007669"/>
    <property type="project" value="InterPro"/>
</dbReference>